<dbReference type="PANTHER" id="PTHR43884:SF20">
    <property type="entry name" value="ACYL-COA DEHYDROGENASE FADE28"/>
    <property type="match status" value="1"/>
</dbReference>
<dbReference type="RefSeq" id="WP_193669846.1">
    <property type="nucleotide sequence ID" value="NZ_JACDTV010000010.1"/>
</dbReference>
<name>A0ABS2MA70_9ACTN</name>
<dbReference type="InterPro" id="IPR036250">
    <property type="entry name" value="AcylCo_DH-like_C"/>
</dbReference>
<keyword evidence="1" id="KW-0285">Flavoprotein</keyword>
<feature type="domain" description="Acyl-CoA dehydrogenase/oxidase C-terminal" evidence="4">
    <location>
        <begin position="199"/>
        <end position="308"/>
    </location>
</feature>
<comment type="caution">
    <text evidence="5">The sequence shown here is derived from an EMBL/GenBank/DDBJ whole genome shotgun (WGS) entry which is preliminary data.</text>
</comment>
<sequence>MTNFNDDLFAVLTAIFEKHDQQTVFRPVAPWADDLWGQLQDGGFTAIGADATLVDHAAIAKAVGKNAIALPVSDVGLARWVADTARLTLPRDSVVVCAGLEEQDRVEATFLDDGRVRLDGVAHRVPWGRHAAAVLLPVSAGAETRWVCVDRDLLEVRESVNLASEPRDDLRFLGVESDQIATVGARPREARARGGLLRTVAAVGAMEFVLDASLVHAEQRQQFGRPISGFQAVQHHLVLIAEAVASVSAAVDSAICSAPESRLMMVAAAKAMLGEQAAILTRLAHQVFGAIGTTEEHPIQTRTRRLWSWQDEFGTTAHWAADLAEQLVFPESPGAWPVLTPPLAELSARDVGERVPW</sequence>
<evidence type="ECO:0000313" key="5">
    <source>
        <dbReference type="EMBL" id="MBM7508071.1"/>
    </source>
</evidence>
<proteinExistence type="predicted"/>
<dbReference type="EMBL" id="JAFBBZ010000001">
    <property type="protein sequence ID" value="MBM7508071.1"/>
    <property type="molecule type" value="Genomic_DNA"/>
</dbReference>
<keyword evidence="6" id="KW-1185">Reference proteome</keyword>
<gene>
    <name evidence="5" type="ORF">JOE61_001885</name>
</gene>
<dbReference type="SUPFAM" id="SSF47203">
    <property type="entry name" value="Acyl-CoA dehydrogenase C-terminal domain-like"/>
    <property type="match status" value="1"/>
</dbReference>
<organism evidence="5 6">
    <name type="scientific">Nocardioides salarius</name>
    <dbReference type="NCBI Taxonomy" id="374513"/>
    <lineage>
        <taxon>Bacteria</taxon>
        <taxon>Bacillati</taxon>
        <taxon>Actinomycetota</taxon>
        <taxon>Actinomycetes</taxon>
        <taxon>Propionibacteriales</taxon>
        <taxon>Nocardioidaceae</taxon>
        <taxon>Nocardioides</taxon>
    </lineage>
</organism>
<evidence type="ECO:0000256" key="3">
    <source>
        <dbReference type="ARBA" id="ARBA00023002"/>
    </source>
</evidence>
<evidence type="ECO:0000256" key="2">
    <source>
        <dbReference type="ARBA" id="ARBA00022827"/>
    </source>
</evidence>
<evidence type="ECO:0000259" key="4">
    <source>
        <dbReference type="Pfam" id="PF00441"/>
    </source>
</evidence>
<dbReference type="Gene3D" id="1.20.140.10">
    <property type="entry name" value="Butyryl-CoA Dehydrogenase, subunit A, domain 3"/>
    <property type="match status" value="1"/>
</dbReference>
<evidence type="ECO:0000256" key="1">
    <source>
        <dbReference type="ARBA" id="ARBA00022630"/>
    </source>
</evidence>
<keyword evidence="3" id="KW-0560">Oxidoreductase</keyword>
<dbReference type="PANTHER" id="PTHR43884">
    <property type="entry name" value="ACYL-COA DEHYDROGENASE"/>
    <property type="match status" value="1"/>
</dbReference>
<dbReference type="Proteomes" id="UP000732378">
    <property type="component" value="Unassembled WGS sequence"/>
</dbReference>
<evidence type="ECO:0000313" key="6">
    <source>
        <dbReference type="Proteomes" id="UP000732378"/>
    </source>
</evidence>
<dbReference type="InterPro" id="IPR009075">
    <property type="entry name" value="AcylCo_DH/oxidase_C"/>
</dbReference>
<dbReference type="Pfam" id="PF00441">
    <property type="entry name" value="Acyl-CoA_dh_1"/>
    <property type="match status" value="1"/>
</dbReference>
<protein>
    <submittedName>
        <fullName evidence="5">Alkylation response protein AidB-like acyl-CoA dehydrogenase</fullName>
    </submittedName>
</protein>
<keyword evidence="2" id="KW-0274">FAD</keyword>
<reference evidence="5 6" key="1">
    <citation type="submission" date="2021-01" db="EMBL/GenBank/DDBJ databases">
        <title>Sequencing the genomes of 1000 actinobacteria strains.</title>
        <authorList>
            <person name="Klenk H.-P."/>
        </authorList>
    </citation>
    <scope>NUCLEOTIDE SEQUENCE [LARGE SCALE GENOMIC DNA]</scope>
    <source>
        <strain evidence="5 6">DSM 18239</strain>
    </source>
</reference>
<accession>A0ABS2MA70</accession>